<dbReference type="InterPro" id="IPR006597">
    <property type="entry name" value="Sel1-like"/>
</dbReference>
<dbReference type="PANTHER" id="PTHR11102">
    <property type="entry name" value="SEL-1-LIKE PROTEIN"/>
    <property type="match status" value="1"/>
</dbReference>
<dbReference type="SUPFAM" id="SSF81901">
    <property type="entry name" value="HCP-like"/>
    <property type="match status" value="1"/>
</dbReference>
<dbReference type="EMBL" id="CP012748">
    <property type="protein sequence ID" value="ALL71556.1"/>
    <property type="molecule type" value="Genomic_DNA"/>
</dbReference>
<evidence type="ECO:0000256" key="1">
    <source>
        <dbReference type="SAM" id="SignalP"/>
    </source>
</evidence>
<keyword evidence="1" id="KW-0732">Signal</keyword>
<sequence length="217" mass="24738">MDRVSRSAIPTSIPTRIGVRKMKSRQFALCAILALSACAQTSNSSNVVRICDDQGCSDRPKNQQTFDTSSNANNAGQDERIHALKQTAEHDSRAAYDLGLRYFRGDGVRQDSYQALVWMRKAAEGGDLQAQKALGSFYLFGLEEMGPDPREAEKWLLMAAGRGDQESKQLLAQARAAKQSDEDYYRWQTEWRPVYYGYWNAGYAYHGYWRERAWYGY</sequence>
<dbReference type="Proteomes" id="UP000019146">
    <property type="component" value="Plasmid unnamed"/>
</dbReference>
<evidence type="ECO:0000313" key="2">
    <source>
        <dbReference type="EMBL" id="ALL71556.1"/>
    </source>
</evidence>
<name>A0A0P0RR58_9BURK</name>
<feature type="chain" id="PRO_5006054596" evidence="1">
    <location>
        <begin position="40"/>
        <end position="217"/>
    </location>
</feature>
<feature type="signal peptide" evidence="1">
    <location>
        <begin position="1"/>
        <end position="39"/>
    </location>
</feature>
<dbReference type="AlphaFoldDB" id="A0A0P0RR58"/>
<gene>
    <name evidence="2" type="ORF">K788_0006036</name>
</gene>
<dbReference type="InterPro" id="IPR050767">
    <property type="entry name" value="Sel1_AlgK"/>
</dbReference>
<dbReference type="SMART" id="SM00671">
    <property type="entry name" value="SEL1"/>
    <property type="match status" value="2"/>
</dbReference>
<dbReference type="Pfam" id="PF08238">
    <property type="entry name" value="Sel1"/>
    <property type="match status" value="2"/>
</dbReference>
<keyword evidence="2" id="KW-0614">Plasmid</keyword>
<protein>
    <submittedName>
        <fullName evidence="2">TPR repeat protein, SEL1 subfamily</fullName>
    </submittedName>
</protein>
<dbReference type="PANTHER" id="PTHR11102:SF160">
    <property type="entry name" value="ERAD-ASSOCIATED E3 UBIQUITIN-PROTEIN LIGASE COMPONENT HRD3"/>
    <property type="match status" value="1"/>
</dbReference>
<dbReference type="Gene3D" id="1.25.40.10">
    <property type="entry name" value="Tetratricopeptide repeat domain"/>
    <property type="match status" value="1"/>
</dbReference>
<dbReference type="KEGG" id="bcai:K788_0006036"/>
<proteinExistence type="predicted"/>
<dbReference type="InterPro" id="IPR011990">
    <property type="entry name" value="TPR-like_helical_dom_sf"/>
</dbReference>
<geneLocation type="plasmid" evidence="3"/>
<organism evidence="2 3">
    <name type="scientific">Paraburkholderia caribensis MBA4</name>
    <dbReference type="NCBI Taxonomy" id="1323664"/>
    <lineage>
        <taxon>Bacteria</taxon>
        <taxon>Pseudomonadati</taxon>
        <taxon>Pseudomonadota</taxon>
        <taxon>Betaproteobacteria</taxon>
        <taxon>Burkholderiales</taxon>
        <taxon>Burkholderiaceae</taxon>
        <taxon>Paraburkholderia</taxon>
    </lineage>
</organism>
<reference evidence="2 3" key="1">
    <citation type="journal article" date="2014" name="Genome Announc.">
        <title>Draft Genome Sequence of the Haloacid-Degrading Burkholderia caribensis Strain MBA4.</title>
        <authorList>
            <person name="Pan Y."/>
            <person name="Kong K.F."/>
            <person name="Tsang J.S."/>
        </authorList>
    </citation>
    <scope>NUCLEOTIDE SEQUENCE [LARGE SCALE GENOMIC DNA]</scope>
    <source>
        <strain evidence="2 3">MBA4</strain>
        <plasmid evidence="3">Plasmid</plasmid>
    </source>
</reference>
<evidence type="ECO:0000313" key="3">
    <source>
        <dbReference type="Proteomes" id="UP000019146"/>
    </source>
</evidence>
<accession>A0A0P0RR58</accession>